<comment type="subcellular location">
    <subcellularLocation>
        <location evidence="1 7">Cell outer membrane</location>
        <topology evidence="1 7">Multi-pass membrane protein</topology>
    </subcellularLocation>
</comment>
<dbReference type="InterPro" id="IPR037066">
    <property type="entry name" value="Plug_dom_sf"/>
</dbReference>
<dbReference type="PROSITE" id="PS52016">
    <property type="entry name" value="TONB_DEPENDENT_REC_3"/>
    <property type="match status" value="1"/>
</dbReference>
<dbReference type="Pfam" id="PF07715">
    <property type="entry name" value="Plug"/>
    <property type="match status" value="1"/>
</dbReference>
<dbReference type="EMBL" id="AQHW01000003">
    <property type="protein sequence ID" value="KKB59580.1"/>
    <property type="molecule type" value="Genomic_DNA"/>
</dbReference>
<gene>
    <name evidence="10" type="ORF">HMPREF1536_00561</name>
</gene>
<comment type="similarity">
    <text evidence="7">Belongs to the TonB-dependent receptor family.</text>
</comment>
<dbReference type="PATRIC" id="fig|1203610.3.peg.579"/>
<dbReference type="InterPro" id="IPR012910">
    <property type="entry name" value="Plug_dom"/>
</dbReference>
<evidence type="ECO:0000256" key="7">
    <source>
        <dbReference type="PROSITE-ProRule" id="PRU01360"/>
    </source>
</evidence>
<evidence type="ECO:0000256" key="3">
    <source>
        <dbReference type="ARBA" id="ARBA00022452"/>
    </source>
</evidence>
<dbReference type="InterPro" id="IPR008969">
    <property type="entry name" value="CarboxyPept-like_regulatory"/>
</dbReference>
<dbReference type="Proteomes" id="UP000033035">
    <property type="component" value="Unassembled WGS sequence"/>
</dbReference>
<evidence type="ECO:0000256" key="5">
    <source>
        <dbReference type="ARBA" id="ARBA00023136"/>
    </source>
</evidence>
<keyword evidence="4 7" id="KW-0812">Transmembrane</keyword>
<evidence type="ECO:0000256" key="4">
    <source>
        <dbReference type="ARBA" id="ARBA00022692"/>
    </source>
</evidence>
<evidence type="ECO:0000259" key="9">
    <source>
        <dbReference type="Pfam" id="PF07715"/>
    </source>
</evidence>
<dbReference type="Pfam" id="PF13715">
    <property type="entry name" value="CarbopepD_reg_2"/>
    <property type="match status" value="1"/>
</dbReference>
<dbReference type="SUPFAM" id="SSF49464">
    <property type="entry name" value="Carboxypeptidase regulatory domain-like"/>
    <property type="match status" value="1"/>
</dbReference>
<evidence type="ECO:0000256" key="2">
    <source>
        <dbReference type="ARBA" id="ARBA00022448"/>
    </source>
</evidence>
<dbReference type="Gene3D" id="2.40.170.20">
    <property type="entry name" value="TonB-dependent receptor, beta-barrel domain"/>
    <property type="match status" value="1"/>
</dbReference>
<dbReference type="HOGENOM" id="CLU_004317_2_1_10"/>
<feature type="signal peptide" evidence="8">
    <location>
        <begin position="1"/>
        <end position="21"/>
    </location>
</feature>
<feature type="chain" id="PRO_5002489865" evidence="8">
    <location>
        <begin position="22"/>
        <end position="1074"/>
    </location>
</feature>
<accession>A0A0F5JPS4</accession>
<keyword evidence="2 7" id="KW-0813">Transport</keyword>
<evidence type="ECO:0000256" key="8">
    <source>
        <dbReference type="SAM" id="SignalP"/>
    </source>
</evidence>
<keyword evidence="6 7" id="KW-0998">Cell outer membrane</keyword>
<dbReference type="NCBIfam" id="TIGR04057">
    <property type="entry name" value="SusC_RagA_signa"/>
    <property type="match status" value="1"/>
</dbReference>
<feature type="domain" description="TonB-dependent receptor plug" evidence="9">
    <location>
        <begin position="115"/>
        <end position="222"/>
    </location>
</feature>
<keyword evidence="11" id="KW-1185">Reference proteome</keyword>
<comment type="caution">
    <text evidence="10">The sequence shown here is derived from an EMBL/GenBank/DDBJ whole genome shotgun (WGS) entry which is preliminary data.</text>
</comment>
<name>A0A0F5JPS4_9BACT</name>
<evidence type="ECO:0000256" key="1">
    <source>
        <dbReference type="ARBA" id="ARBA00004571"/>
    </source>
</evidence>
<evidence type="ECO:0000313" key="10">
    <source>
        <dbReference type="EMBL" id="KKB59580.1"/>
    </source>
</evidence>
<keyword evidence="8" id="KW-0732">Signal</keyword>
<keyword evidence="5 7" id="KW-0472">Membrane</keyword>
<dbReference type="InterPro" id="IPR023996">
    <property type="entry name" value="TonB-dep_OMP_SusC/RagA"/>
</dbReference>
<dbReference type="Gene3D" id="2.170.130.10">
    <property type="entry name" value="TonB-dependent receptor, plug domain"/>
    <property type="match status" value="1"/>
</dbReference>
<dbReference type="GO" id="GO:0009279">
    <property type="term" value="C:cell outer membrane"/>
    <property type="evidence" value="ECO:0007669"/>
    <property type="project" value="UniProtKB-SubCell"/>
</dbReference>
<dbReference type="STRING" id="1203610.HMPREF1536_00561"/>
<dbReference type="AlphaFoldDB" id="A0A0F5JPS4"/>
<dbReference type="RefSeq" id="WP_028727854.1">
    <property type="nucleotide sequence ID" value="NZ_AUAE01000019.1"/>
</dbReference>
<evidence type="ECO:0000256" key="6">
    <source>
        <dbReference type="ARBA" id="ARBA00023237"/>
    </source>
</evidence>
<dbReference type="InterPro" id="IPR023997">
    <property type="entry name" value="TonB-dep_OMP_SusC/RagA_CS"/>
</dbReference>
<dbReference type="Gene3D" id="2.60.40.1120">
    <property type="entry name" value="Carboxypeptidase-like, regulatory domain"/>
    <property type="match status" value="1"/>
</dbReference>
<dbReference type="InterPro" id="IPR039426">
    <property type="entry name" value="TonB-dep_rcpt-like"/>
</dbReference>
<dbReference type="InterPro" id="IPR036942">
    <property type="entry name" value="Beta-barrel_TonB_sf"/>
</dbReference>
<proteinExistence type="inferred from homology"/>
<dbReference type="SUPFAM" id="SSF56935">
    <property type="entry name" value="Porins"/>
    <property type="match status" value="1"/>
</dbReference>
<evidence type="ECO:0000313" key="11">
    <source>
        <dbReference type="Proteomes" id="UP000033035"/>
    </source>
</evidence>
<organism evidence="10 11">
    <name type="scientific">Parabacteroides gordonii MS-1 = DSM 23371</name>
    <dbReference type="NCBI Taxonomy" id="1203610"/>
    <lineage>
        <taxon>Bacteria</taxon>
        <taxon>Pseudomonadati</taxon>
        <taxon>Bacteroidota</taxon>
        <taxon>Bacteroidia</taxon>
        <taxon>Bacteroidales</taxon>
        <taxon>Tannerellaceae</taxon>
        <taxon>Parabacteroides</taxon>
    </lineage>
</organism>
<keyword evidence="3 7" id="KW-1134">Transmembrane beta strand</keyword>
<reference evidence="10 11" key="1">
    <citation type="submission" date="2013-04" db="EMBL/GenBank/DDBJ databases">
        <title>The Genome Sequence of Parabacteroides gordonii DSM 23371.</title>
        <authorList>
            <consortium name="The Broad Institute Genomics Platform"/>
            <person name="Earl A."/>
            <person name="Ward D."/>
            <person name="Feldgarden M."/>
            <person name="Gevers D."/>
            <person name="Martens E."/>
            <person name="Sakamoto M."/>
            <person name="Benno Y."/>
            <person name="Suzuki N."/>
            <person name="Matsunaga N."/>
            <person name="Koshihara K."/>
            <person name="Seki M."/>
            <person name="Komiya H."/>
            <person name="Walker B."/>
            <person name="Young S."/>
            <person name="Zeng Q."/>
            <person name="Gargeya S."/>
            <person name="Fitzgerald M."/>
            <person name="Haas B."/>
            <person name="Abouelleil A."/>
            <person name="Allen A.W."/>
            <person name="Alvarado L."/>
            <person name="Arachchi H.M."/>
            <person name="Berlin A.M."/>
            <person name="Chapman S.B."/>
            <person name="Gainer-Dewar J."/>
            <person name="Goldberg J."/>
            <person name="Griggs A."/>
            <person name="Gujja S."/>
            <person name="Hansen M."/>
            <person name="Howarth C."/>
            <person name="Imamovic A."/>
            <person name="Ireland A."/>
            <person name="Larimer J."/>
            <person name="McCowan C."/>
            <person name="Murphy C."/>
            <person name="Pearson M."/>
            <person name="Poon T.W."/>
            <person name="Priest M."/>
            <person name="Roberts A."/>
            <person name="Saif S."/>
            <person name="Shea T."/>
            <person name="Sisk P."/>
            <person name="Sykes S."/>
            <person name="Wortman J."/>
            <person name="Nusbaum C."/>
            <person name="Birren B."/>
        </authorList>
    </citation>
    <scope>NUCLEOTIDE SEQUENCE [LARGE SCALE GENOMIC DNA]</scope>
    <source>
        <strain evidence="10 11">MS-1</strain>
    </source>
</reference>
<dbReference type="NCBIfam" id="TIGR04056">
    <property type="entry name" value="OMP_RagA_SusC"/>
    <property type="match status" value="1"/>
</dbReference>
<protein>
    <submittedName>
        <fullName evidence="10">SusC/RagA family TonB-linked outer membrane protein</fullName>
    </submittedName>
</protein>
<sequence length="1074" mass="119491">MVRKLFFSLLSFILCTGIAFSQTTKVTGTVTSADDGLPIIGASIIVKGTTVGTVTDVEGMFSLDVPEGGKILHISFVGMNSQDVAVKPKVTVVLQSDTQDLEEIVITAQGLTRKQKSLGYATQQLKADELIQARQTDLNNALVGKVSGVRFLGSSGATFDAGKIVLRGTSSLTNAGGNEPIYVVDGVITSNMSINMDDVASVNVLKGPAATALYGARGGNGAIIITSKGGTGEHSEITVSHTLAWDKANIRYDLQNEYGGGYLGADAEMPVFKYDPNKHPSYLEKMDGVRYYDYNNDASWGPKLDGREYAPWYSWDPTDPRFGQTTQWTPQMNLNDLFRTGISNTTNIAFTKSGKDYMSRISFSNVSRNGVTPNSDASRRFLSIKTYFKPIDRLKVSLDYKYTYRNNHNAAAEGYQELGNALYSYEQWGHTNVNLKDLKDYKRPDGTFRTWNITSPTNLTAAFHENPFALFNEINQNETYQWNVFSGDAELELIKNLKAGIRVNGNIRSYKKEVRLPQNIHGEVSEYTQDQSQLSDIQTQGRLTWSDHFVDSKLSFDAALFFEDRVYNLDELGAFTRDGLFMDGFFSTAASSGLPGGSSKKTKQHDQSVYGTATIGWDNTYYLDFSLRNDWTSTLHPDKNSFLYGGVSVAAIASNWIKNAEWLSFWKLRASMAQVGSTMNPYNIYPTYVLKDSDGNLIKYGQLSNMWNSTNLKDLYIKPTISTSYEVGTEFRLFNDRLWGDFNFYNRDSKDQIINVNTTPASGYRTRKMNAGLIRNRGIEFSLGGQVIQTKDWTWELNANISRNRNTLEELIDGQDTYQIYWRSWSTRVYSYAEVGKPIGVIRGSTWKKDPEGRTILQARSDPNHQYGPYAPLLETTAQEELGNIQPDLTGGFSTSLRYKDFHLGMSFDFQVGGAIASATNMFGENSGLLKSTTGNNDKGNPVRASVADGGGVRIDGVVENQDGTYTPVTAYVDANYYYQSRKGTIWEDYVYKASYLKMRELSIGYDVPRSFLQKANCGIKKASVSFVAQNPWLIYSAVPNIDPSEMGAASYNYVEGGQAASVRTFGFTVNLTF</sequence>